<evidence type="ECO:0000256" key="1">
    <source>
        <dbReference type="ARBA" id="ARBA00004651"/>
    </source>
</evidence>
<dbReference type="PATRIC" id="fig|1664069.3.peg.79"/>
<dbReference type="InterPro" id="IPR011066">
    <property type="entry name" value="MscS_channel_C_sf"/>
</dbReference>
<dbReference type="AlphaFoldDB" id="A0A0J6ESU0"/>
<protein>
    <submittedName>
        <fullName evidence="12">Mechanosensitive ion channel family protein</fullName>
    </submittedName>
    <submittedName>
        <fullName evidence="11">Mechanosensitive ion channel protein</fullName>
    </submittedName>
</protein>
<dbReference type="Gene3D" id="3.30.70.100">
    <property type="match status" value="1"/>
</dbReference>
<feature type="transmembrane region" description="Helical" evidence="7">
    <location>
        <begin position="62"/>
        <end position="80"/>
    </location>
</feature>
<keyword evidence="14" id="KW-1185">Reference proteome</keyword>
<dbReference type="PANTHER" id="PTHR43634">
    <property type="entry name" value="OW CONDUCTANCE MECHANOSENSITIVE CHANNEL"/>
    <property type="match status" value="1"/>
</dbReference>
<evidence type="ECO:0000256" key="2">
    <source>
        <dbReference type="ARBA" id="ARBA00008017"/>
    </source>
</evidence>
<evidence type="ECO:0000313" key="12">
    <source>
        <dbReference type="EMBL" id="MEC0486759.1"/>
    </source>
</evidence>
<evidence type="ECO:0000313" key="11">
    <source>
        <dbReference type="EMBL" id="KRT94520.1"/>
    </source>
</evidence>
<keyword evidence="3" id="KW-1003">Cell membrane</keyword>
<evidence type="ECO:0000313" key="13">
    <source>
        <dbReference type="Proteomes" id="UP000036168"/>
    </source>
</evidence>
<dbReference type="InterPro" id="IPR010920">
    <property type="entry name" value="LSM_dom_sf"/>
</dbReference>
<dbReference type="Gene3D" id="2.30.30.60">
    <property type="match status" value="1"/>
</dbReference>
<feature type="domain" description="Mechanosensitive ion channel transmembrane helices 2/3" evidence="10">
    <location>
        <begin position="136"/>
        <end position="177"/>
    </location>
</feature>
<comment type="subcellular location">
    <subcellularLocation>
        <location evidence="1">Cell membrane</location>
        <topology evidence="1">Multi-pass membrane protein</topology>
    </subcellularLocation>
</comment>
<reference evidence="11 13" key="1">
    <citation type="journal article" date="2015" name="Int. J. Syst. Evol. Microbiol.">
        <title>Bacillus glycinifermentans sp. nov., isolated from fermented soybean paste.</title>
        <authorList>
            <person name="Kim S.J."/>
            <person name="Dunlap C.A."/>
            <person name="Kwon S.W."/>
            <person name="Rooney A.P."/>
        </authorList>
    </citation>
    <scope>NUCLEOTIDE SEQUENCE [LARGE SCALE GENOMIC DNA]</scope>
    <source>
        <strain evidence="11 13">GO-13</strain>
    </source>
</reference>
<dbReference type="Pfam" id="PF21088">
    <property type="entry name" value="MS_channel_1st"/>
    <property type="match status" value="1"/>
</dbReference>
<dbReference type="EMBL" id="JARRTL010000024">
    <property type="protein sequence ID" value="MEC0486759.1"/>
    <property type="molecule type" value="Genomic_DNA"/>
</dbReference>
<evidence type="ECO:0000256" key="7">
    <source>
        <dbReference type="SAM" id="Phobius"/>
    </source>
</evidence>
<dbReference type="RefSeq" id="WP_048353444.1">
    <property type="nucleotide sequence ID" value="NZ_CP023481.1"/>
</dbReference>
<reference evidence="11" key="2">
    <citation type="submission" date="2015-10" db="EMBL/GenBank/DDBJ databases">
        <authorList>
            <person name="Gilbert D.G."/>
        </authorList>
    </citation>
    <scope>NUCLEOTIDE SEQUENCE</scope>
    <source>
        <strain evidence="11">GO-13</strain>
    </source>
</reference>
<dbReference type="InterPro" id="IPR049278">
    <property type="entry name" value="MS_channel_C"/>
</dbReference>
<dbReference type="GO" id="GO:0055085">
    <property type="term" value="P:transmembrane transport"/>
    <property type="evidence" value="ECO:0007669"/>
    <property type="project" value="InterPro"/>
</dbReference>
<evidence type="ECO:0000259" key="8">
    <source>
        <dbReference type="Pfam" id="PF00924"/>
    </source>
</evidence>
<dbReference type="InterPro" id="IPR049142">
    <property type="entry name" value="MS_channel_1st"/>
</dbReference>
<dbReference type="SUPFAM" id="SSF82689">
    <property type="entry name" value="Mechanosensitive channel protein MscS (YggB), C-terminal domain"/>
    <property type="match status" value="1"/>
</dbReference>
<dbReference type="OrthoDB" id="9809206at2"/>
<organism evidence="11 13">
    <name type="scientific">Bacillus glycinifermentans</name>
    <dbReference type="NCBI Taxonomy" id="1664069"/>
    <lineage>
        <taxon>Bacteria</taxon>
        <taxon>Bacillati</taxon>
        <taxon>Bacillota</taxon>
        <taxon>Bacilli</taxon>
        <taxon>Bacillales</taxon>
        <taxon>Bacillaceae</taxon>
        <taxon>Bacillus</taxon>
    </lineage>
</organism>
<keyword evidence="4 7" id="KW-0812">Transmembrane</keyword>
<dbReference type="Pfam" id="PF21082">
    <property type="entry name" value="MS_channel_3rd"/>
    <property type="match status" value="1"/>
</dbReference>
<feature type="transmembrane region" description="Helical" evidence="7">
    <location>
        <begin position="6"/>
        <end position="27"/>
    </location>
</feature>
<evidence type="ECO:0000256" key="3">
    <source>
        <dbReference type="ARBA" id="ARBA00022475"/>
    </source>
</evidence>
<feature type="domain" description="Mechanosensitive ion channel MscS" evidence="8">
    <location>
        <begin position="178"/>
        <end position="245"/>
    </location>
</feature>
<evidence type="ECO:0000256" key="4">
    <source>
        <dbReference type="ARBA" id="ARBA00022692"/>
    </source>
</evidence>
<dbReference type="InterPro" id="IPR011014">
    <property type="entry name" value="MscS_channel_TM-2"/>
</dbReference>
<reference evidence="12 14" key="3">
    <citation type="submission" date="2023-03" db="EMBL/GenBank/DDBJ databases">
        <title>Agriculturally important microbes genome sequencing.</title>
        <authorList>
            <person name="Dunlap C."/>
        </authorList>
    </citation>
    <scope>NUCLEOTIDE SEQUENCE [LARGE SCALE GENOMIC DNA]</scope>
    <source>
        <strain evidence="12 14">CBP-3203</strain>
    </source>
</reference>
<dbReference type="Proteomes" id="UP001341297">
    <property type="component" value="Unassembled WGS sequence"/>
</dbReference>
<dbReference type="InterPro" id="IPR045042">
    <property type="entry name" value="YnaI-like"/>
</dbReference>
<dbReference type="SUPFAM" id="SSF82861">
    <property type="entry name" value="Mechanosensitive channel protein MscS (YggB), transmembrane region"/>
    <property type="match status" value="1"/>
</dbReference>
<proteinExistence type="inferred from homology"/>
<evidence type="ECO:0000259" key="9">
    <source>
        <dbReference type="Pfam" id="PF21082"/>
    </source>
</evidence>
<feature type="transmembrane region" description="Helical" evidence="7">
    <location>
        <begin position="136"/>
        <end position="152"/>
    </location>
</feature>
<dbReference type="PANTHER" id="PTHR43634:SF2">
    <property type="entry name" value="LOW CONDUCTANCE MECHANOSENSITIVE CHANNEL YNAI"/>
    <property type="match status" value="1"/>
</dbReference>
<dbReference type="STRING" id="1664069.BGLY_1066"/>
<comment type="similarity">
    <text evidence="2">Belongs to the MscS (TC 1.A.23) family.</text>
</comment>
<accession>A0A0J6HNE0</accession>
<keyword evidence="6 7" id="KW-0472">Membrane</keyword>
<dbReference type="Gene3D" id="1.10.287.1260">
    <property type="match status" value="1"/>
</dbReference>
<evidence type="ECO:0000259" key="10">
    <source>
        <dbReference type="Pfam" id="PF21088"/>
    </source>
</evidence>
<dbReference type="Proteomes" id="UP000036168">
    <property type="component" value="Unassembled WGS sequence"/>
</dbReference>
<dbReference type="EMBL" id="LECW02000010">
    <property type="protein sequence ID" value="KRT94520.1"/>
    <property type="molecule type" value="Genomic_DNA"/>
</dbReference>
<dbReference type="InterPro" id="IPR023408">
    <property type="entry name" value="MscS_beta-dom_sf"/>
</dbReference>
<feature type="transmembrane region" description="Helical" evidence="7">
    <location>
        <begin position="92"/>
        <end position="115"/>
    </location>
</feature>
<dbReference type="Pfam" id="PF00924">
    <property type="entry name" value="MS_channel_2nd"/>
    <property type="match status" value="1"/>
</dbReference>
<name>A0A0J6ESU0_9BACI</name>
<dbReference type="GO" id="GO:0005886">
    <property type="term" value="C:plasma membrane"/>
    <property type="evidence" value="ECO:0007669"/>
    <property type="project" value="UniProtKB-SubCell"/>
</dbReference>
<dbReference type="InterPro" id="IPR006685">
    <property type="entry name" value="MscS_channel_2nd"/>
</dbReference>
<comment type="caution">
    <text evidence="11">The sequence shown here is derived from an EMBL/GenBank/DDBJ whole genome shotgun (WGS) entry which is preliminary data.</text>
</comment>
<sequence length="359" mass="40864">MFTQYMTIEFAGQIGISIGILLLFFLLRKIFTKYLFNLILKLTHKPKTDFFNQVAVAFEKPARWFFAILGIYLAIIYSPFFDAHMAIVHKLYRVSLVILVVTGLYNLTASSSVLFHKINKRLELEMDDILAPFLSKILRFVIVALGISVIAGEFHYDVNGFVAGLGLGGFAFALAAKDTVGNFFGGIVIIMEKPFTIGDFIETKIVIGTVEDISFRSTKVRTSGEALVTVPNSVLANEAIMNWTKMRKRQITFSLHIDPSTPREKVERCIQRFKEMLQTHDGVHPDVIMVNLDVLQDTYLSIFFNFYTNTTVWAENLDIRQDINYRIIDIMNEEQIEFVSPGHSLFELKDMKAALENQA</sequence>
<dbReference type="SUPFAM" id="SSF50182">
    <property type="entry name" value="Sm-like ribonucleoproteins"/>
    <property type="match status" value="1"/>
</dbReference>
<accession>A0A0J6ESU0</accession>
<evidence type="ECO:0000256" key="5">
    <source>
        <dbReference type="ARBA" id="ARBA00022989"/>
    </source>
</evidence>
<evidence type="ECO:0000256" key="6">
    <source>
        <dbReference type="ARBA" id="ARBA00023136"/>
    </source>
</evidence>
<evidence type="ECO:0000313" key="14">
    <source>
        <dbReference type="Proteomes" id="UP001341297"/>
    </source>
</evidence>
<feature type="domain" description="Mechanosensitive ion channel MscS C-terminal" evidence="9">
    <location>
        <begin position="251"/>
        <end position="338"/>
    </location>
</feature>
<gene>
    <name evidence="11" type="ORF">AB447_214805</name>
    <name evidence="12" type="ORF">P8828_18425</name>
</gene>
<keyword evidence="5 7" id="KW-1133">Transmembrane helix</keyword>